<dbReference type="PANTHER" id="PTHR43312">
    <property type="entry name" value="D-THREO-ALDOSE 1-DEHYDROGENASE"/>
    <property type="match status" value="1"/>
</dbReference>
<dbReference type="PANTHER" id="PTHR43312:SF1">
    <property type="entry name" value="NADP-DEPENDENT OXIDOREDUCTASE DOMAIN-CONTAINING PROTEIN"/>
    <property type="match status" value="1"/>
</dbReference>
<dbReference type="InterPro" id="IPR023210">
    <property type="entry name" value="NADP_OxRdtase_dom"/>
</dbReference>
<evidence type="ECO:0000313" key="2">
    <source>
        <dbReference type="EMBL" id="CCQ89526.1"/>
    </source>
</evidence>
<name>M1YGD2_NITG3</name>
<organism evidence="2 3">
    <name type="scientific">Nitrospina gracilis (strain 3/211)</name>
    <dbReference type="NCBI Taxonomy" id="1266370"/>
    <lineage>
        <taxon>Bacteria</taxon>
        <taxon>Pseudomonadati</taxon>
        <taxon>Nitrospinota/Tectimicrobiota group</taxon>
        <taxon>Nitrospinota</taxon>
        <taxon>Nitrospinia</taxon>
        <taxon>Nitrospinales</taxon>
        <taxon>Nitrospinaceae</taxon>
        <taxon>Nitrospina</taxon>
    </lineage>
</organism>
<sequence>MIAGYATPEGTKQYRDRFELQCGEEHFQKAGPLYWSSVGLGTYLGNADDDTDDLVYQSIVNCVNAGINVIDSAINYRGERGERCVGRALEELIGQQAVHRNEVIVCSKGGFLPQSLGVEWFQEQYGTGEEPAISLDDLVADCHCMHPLYLQDQLERSRRNLGLETIDIYYVHNPETQLGNVPQEVFWERLEKAFAFLEQAVTEGKIRAYGLATWNALRLPPGQAKHLSLERAKKIARSVTESGADHFQYVQLPFNLMMREAVGRPTQPLNGKNTSAVVAARELGLIPVVSGSIAQGKLEPLSEEQRHLFGDAPFNDLQRALQFTRSTPGIATALVGMKRLNHIEENLAVCREEPMDGAQFKAVFQSL</sequence>
<dbReference type="InParanoid" id="M1YGD2"/>
<dbReference type="Proteomes" id="UP000011704">
    <property type="component" value="Unassembled WGS sequence"/>
</dbReference>
<evidence type="ECO:0000259" key="1">
    <source>
        <dbReference type="Pfam" id="PF00248"/>
    </source>
</evidence>
<dbReference type="Pfam" id="PF00248">
    <property type="entry name" value="Aldo_ket_red"/>
    <property type="match status" value="1"/>
</dbReference>
<dbReference type="STRING" id="1266370.NITGR_110006"/>
<feature type="domain" description="NADP-dependent oxidoreductase" evidence="1">
    <location>
        <begin position="38"/>
        <end position="362"/>
    </location>
</feature>
<dbReference type="Gene3D" id="3.20.20.100">
    <property type="entry name" value="NADP-dependent oxidoreductase domain"/>
    <property type="match status" value="1"/>
</dbReference>
<dbReference type="RefSeq" id="WP_005006062.1">
    <property type="nucleotide sequence ID" value="NZ_HG422173.1"/>
</dbReference>
<reference evidence="2 3" key="1">
    <citation type="journal article" date="2013" name="Front. Microbiol.">
        <title>The genome of Nitrospina gracilis illuminates the metabolism and evolution of the major marine nitrite oxidizer.</title>
        <authorList>
            <person name="Luecker S."/>
            <person name="Nowka B."/>
            <person name="Rattei T."/>
            <person name="Spieck E."/>
            <person name="and Daims H."/>
        </authorList>
    </citation>
    <scope>NUCLEOTIDE SEQUENCE [LARGE SCALE GENOMIC DNA]</scope>
    <source>
        <strain evidence="2 3">3/211</strain>
    </source>
</reference>
<keyword evidence="3" id="KW-1185">Reference proteome</keyword>
<evidence type="ECO:0000313" key="3">
    <source>
        <dbReference type="Proteomes" id="UP000011704"/>
    </source>
</evidence>
<proteinExistence type="predicted"/>
<dbReference type="OrthoDB" id="9804790at2"/>
<gene>
    <name evidence="2" type="ORF">NITGR_110006</name>
</gene>
<dbReference type="EMBL" id="CAQJ01000013">
    <property type="protein sequence ID" value="CCQ89526.1"/>
    <property type="molecule type" value="Genomic_DNA"/>
</dbReference>
<dbReference type="InterPro" id="IPR053135">
    <property type="entry name" value="AKR2_Oxidoreductase"/>
</dbReference>
<accession>M1YGD2</accession>
<dbReference type="SUPFAM" id="SSF51430">
    <property type="entry name" value="NAD(P)-linked oxidoreductase"/>
    <property type="match status" value="1"/>
</dbReference>
<comment type="caution">
    <text evidence="2">The sequence shown here is derived from an EMBL/GenBank/DDBJ whole genome shotgun (WGS) entry which is preliminary data.</text>
</comment>
<dbReference type="CDD" id="cd19099">
    <property type="entry name" value="AKR_unchar"/>
    <property type="match status" value="1"/>
</dbReference>
<dbReference type="AlphaFoldDB" id="M1YGD2"/>
<dbReference type="InterPro" id="IPR036812">
    <property type="entry name" value="NAD(P)_OxRdtase_dom_sf"/>
</dbReference>
<protein>
    <submittedName>
        <fullName evidence="2">Aldo/keto reductase</fullName>
    </submittedName>
</protein>
<dbReference type="HOGENOM" id="CLU_054485_0_0_0"/>